<proteinExistence type="predicted"/>
<sequence>MYEVPGFDTHQNFSYENLHYVLLGYVELLWNQTLRDSTVKPDRKELAVQAVAINRDGIHSMVTAQRFMDWNKYLLGGDFRMHIQALPLILVSFYASIGAIQRSDNFCICGVLRQC</sequence>
<accession>A0A6A7C5L0</accession>
<name>A0A6A7C5L0_9PEZI</name>
<keyword evidence="2" id="KW-1185">Reference proteome</keyword>
<dbReference type="EMBL" id="MU005965">
    <property type="protein sequence ID" value="KAF2862532.1"/>
    <property type="molecule type" value="Genomic_DNA"/>
</dbReference>
<evidence type="ECO:0000313" key="1">
    <source>
        <dbReference type="EMBL" id="KAF2862532.1"/>
    </source>
</evidence>
<dbReference type="OrthoDB" id="2506088at2759"/>
<dbReference type="Proteomes" id="UP000799421">
    <property type="component" value="Unassembled WGS sequence"/>
</dbReference>
<reference evidence="1" key="1">
    <citation type="journal article" date="2020" name="Stud. Mycol.">
        <title>101 Dothideomycetes genomes: a test case for predicting lifestyles and emergence of pathogens.</title>
        <authorList>
            <person name="Haridas S."/>
            <person name="Albert R."/>
            <person name="Binder M."/>
            <person name="Bloem J."/>
            <person name="Labutti K."/>
            <person name="Salamov A."/>
            <person name="Andreopoulos B."/>
            <person name="Baker S."/>
            <person name="Barry K."/>
            <person name="Bills G."/>
            <person name="Bluhm B."/>
            <person name="Cannon C."/>
            <person name="Castanera R."/>
            <person name="Culley D."/>
            <person name="Daum C."/>
            <person name="Ezra D."/>
            <person name="Gonzalez J."/>
            <person name="Henrissat B."/>
            <person name="Kuo A."/>
            <person name="Liang C."/>
            <person name="Lipzen A."/>
            <person name="Lutzoni F."/>
            <person name="Magnuson J."/>
            <person name="Mondo S."/>
            <person name="Nolan M."/>
            <person name="Ohm R."/>
            <person name="Pangilinan J."/>
            <person name="Park H.-J."/>
            <person name="Ramirez L."/>
            <person name="Alfaro M."/>
            <person name="Sun H."/>
            <person name="Tritt A."/>
            <person name="Yoshinaga Y."/>
            <person name="Zwiers L.-H."/>
            <person name="Turgeon B."/>
            <person name="Goodwin S."/>
            <person name="Spatafora J."/>
            <person name="Crous P."/>
            <person name="Grigoriev I."/>
        </authorList>
    </citation>
    <scope>NUCLEOTIDE SEQUENCE</scope>
    <source>
        <strain evidence="1">CBS 480.64</strain>
    </source>
</reference>
<gene>
    <name evidence="1" type="ORF">K470DRAFT_268868</name>
</gene>
<organism evidence="1 2">
    <name type="scientific">Piedraia hortae CBS 480.64</name>
    <dbReference type="NCBI Taxonomy" id="1314780"/>
    <lineage>
        <taxon>Eukaryota</taxon>
        <taxon>Fungi</taxon>
        <taxon>Dikarya</taxon>
        <taxon>Ascomycota</taxon>
        <taxon>Pezizomycotina</taxon>
        <taxon>Dothideomycetes</taxon>
        <taxon>Dothideomycetidae</taxon>
        <taxon>Capnodiales</taxon>
        <taxon>Piedraiaceae</taxon>
        <taxon>Piedraia</taxon>
    </lineage>
</organism>
<evidence type="ECO:0000313" key="2">
    <source>
        <dbReference type="Proteomes" id="UP000799421"/>
    </source>
</evidence>
<dbReference type="AlphaFoldDB" id="A0A6A7C5L0"/>
<protein>
    <submittedName>
        <fullName evidence="1">Uncharacterized protein</fullName>
    </submittedName>
</protein>